<evidence type="ECO:0000313" key="2">
    <source>
        <dbReference type="Proteomes" id="UP000093199"/>
    </source>
</evidence>
<name>A0A1C0YMF6_9BACL</name>
<dbReference type="EMBL" id="MASJ01000001">
    <property type="protein sequence ID" value="OCS88323.1"/>
    <property type="molecule type" value="Genomic_DNA"/>
</dbReference>
<organism evidence="1 2">
    <name type="scientific">Caryophanon tenue</name>
    <dbReference type="NCBI Taxonomy" id="33978"/>
    <lineage>
        <taxon>Bacteria</taxon>
        <taxon>Bacillati</taxon>
        <taxon>Bacillota</taxon>
        <taxon>Bacilli</taxon>
        <taxon>Bacillales</taxon>
        <taxon>Caryophanaceae</taxon>
        <taxon>Caryophanon</taxon>
    </lineage>
</organism>
<dbReference type="OrthoDB" id="9836036at2"/>
<comment type="caution">
    <text evidence="1">The sequence shown here is derived from an EMBL/GenBank/DDBJ whole genome shotgun (WGS) entry which is preliminary data.</text>
</comment>
<keyword evidence="2" id="KW-1185">Reference proteome</keyword>
<evidence type="ECO:0000313" key="1">
    <source>
        <dbReference type="EMBL" id="OCS88323.1"/>
    </source>
</evidence>
<reference evidence="1 2" key="1">
    <citation type="submission" date="2016-07" db="EMBL/GenBank/DDBJ databases">
        <title>Caryophanon tenue genome sequencing.</title>
        <authorList>
            <person name="Verma A."/>
            <person name="Pal Y."/>
            <person name="Krishnamurthi S."/>
        </authorList>
    </citation>
    <scope>NUCLEOTIDE SEQUENCE [LARGE SCALE GENOMIC DNA]</scope>
    <source>
        <strain evidence="1 2">DSM 14152</strain>
    </source>
</reference>
<accession>A0A1C0YMF6</accession>
<sequence length="437" mass="50365">MQPKLSQGILYLMQQGKYEEAHLHATFLIEEAKRKQNIELEFAARVQRMRLAFQQHDIECAAHDLTVCEQLLHVSNTVEPYKAMFHCASAVLHTLTNNKALAMTHFEMAISLGYEHEDWQIVSIAYARLSMLTFTTHGFDKAFPYAKTALLFAKMTPSPLCELYAIRARIAMLYLLLHGQHLEQASRLYTTLQKTLQPTDLHYETLHVEIIWLHHAFNEKRYHDVLKVSDTLLQAALLHKHSDLSLTLFDILIATYEQLNDPVLIDVYTVQRESIVQHLYAQAHIEPVQQLYPMPAPSNKEFQEVAQKHLHAQTEGALLLVSIYSNDILSTEQLQNVKQTLHEQFEQLPFRVTNCIQFEQQKLLYLASAPFKDAAIPLQNAIDATLSAHDLPITILFGYTHNQEHQSYTFHECLALCHAYLYYNQWALEAYPTNALT</sequence>
<proteinExistence type="predicted"/>
<evidence type="ECO:0008006" key="3">
    <source>
        <dbReference type="Google" id="ProtNLM"/>
    </source>
</evidence>
<protein>
    <recommendedName>
        <fullName evidence="3">MalT-like TPR region domain-containing protein</fullName>
    </recommendedName>
</protein>
<gene>
    <name evidence="1" type="ORF">A6M13_00315</name>
</gene>
<dbReference type="Proteomes" id="UP000093199">
    <property type="component" value="Unassembled WGS sequence"/>
</dbReference>
<dbReference type="RefSeq" id="WP_066542119.1">
    <property type="nucleotide sequence ID" value="NZ_MASJ01000001.1"/>
</dbReference>
<dbReference type="AlphaFoldDB" id="A0A1C0YMF6"/>